<feature type="domain" description="Cyclic nucleotide-binding" evidence="1">
    <location>
        <begin position="1"/>
        <end position="86"/>
    </location>
</feature>
<dbReference type="STRING" id="655015.B1812_12745"/>
<dbReference type="InterPro" id="IPR000595">
    <property type="entry name" value="cNMP-bd_dom"/>
</dbReference>
<dbReference type="InterPro" id="IPR018490">
    <property type="entry name" value="cNMP-bd_dom_sf"/>
</dbReference>
<evidence type="ECO:0000313" key="2">
    <source>
        <dbReference type="EMBL" id="ARN81802.1"/>
    </source>
</evidence>
<gene>
    <name evidence="2" type="ORF">B1812_12745</name>
</gene>
<dbReference type="SUPFAM" id="SSF51206">
    <property type="entry name" value="cAMP-binding domain-like"/>
    <property type="match status" value="1"/>
</dbReference>
<reference evidence="2 3" key="1">
    <citation type="submission" date="2017-02" db="EMBL/GenBank/DDBJ databases">
        <authorList>
            <person name="Peterson S.W."/>
        </authorList>
    </citation>
    <scope>NUCLEOTIDE SEQUENCE [LARGE SCALE GENOMIC DNA]</scope>
    <source>
        <strain evidence="2 3">S285</strain>
    </source>
</reference>
<dbReference type="AlphaFoldDB" id="A0A1W6MW40"/>
<dbReference type="RefSeq" id="WP_085771921.1">
    <property type="nucleotide sequence ID" value="NZ_AP027149.1"/>
</dbReference>
<dbReference type="Proteomes" id="UP000193978">
    <property type="component" value="Chromosome"/>
</dbReference>
<evidence type="ECO:0000259" key="1">
    <source>
        <dbReference type="PROSITE" id="PS50042"/>
    </source>
</evidence>
<protein>
    <recommendedName>
        <fullName evidence="1">Cyclic nucleotide-binding domain-containing protein</fullName>
    </recommendedName>
</protein>
<dbReference type="OrthoDB" id="192231at2"/>
<proteinExistence type="predicted"/>
<dbReference type="EMBL" id="CP019948">
    <property type="protein sequence ID" value="ARN81802.1"/>
    <property type="molecule type" value="Genomic_DNA"/>
</dbReference>
<keyword evidence="3" id="KW-1185">Reference proteome</keyword>
<dbReference type="KEGG" id="mbry:B1812_12745"/>
<accession>A0A1W6MW40</accession>
<dbReference type="PROSITE" id="PS50042">
    <property type="entry name" value="CNMP_BINDING_3"/>
    <property type="match status" value="1"/>
</dbReference>
<dbReference type="CDD" id="cd00038">
    <property type="entry name" value="CAP_ED"/>
    <property type="match status" value="1"/>
</dbReference>
<organism evidence="2 3">
    <name type="scientific">Methylocystis bryophila</name>
    <dbReference type="NCBI Taxonomy" id="655015"/>
    <lineage>
        <taxon>Bacteria</taxon>
        <taxon>Pseudomonadati</taxon>
        <taxon>Pseudomonadota</taxon>
        <taxon>Alphaproteobacteria</taxon>
        <taxon>Hyphomicrobiales</taxon>
        <taxon>Methylocystaceae</taxon>
        <taxon>Methylocystis</taxon>
    </lineage>
</organism>
<evidence type="ECO:0000313" key="3">
    <source>
        <dbReference type="Proteomes" id="UP000193978"/>
    </source>
</evidence>
<dbReference type="Pfam" id="PF00027">
    <property type="entry name" value="cNMP_binding"/>
    <property type="match status" value="1"/>
</dbReference>
<name>A0A1W6MW40_9HYPH</name>
<dbReference type="Gene3D" id="2.60.120.10">
    <property type="entry name" value="Jelly Rolls"/>
    <property type="match status" value="1"/>
</dbReference>
<sequence length="159" mass="17367">MHAILRHFLDTPLQTLRDGEILVAEGERTGRLFALAEGRLEVVRGDTQVAILTEPGSIVGETSVLLDAPHSATVRALGDARVHRVNDGEAFFAERPELGWILARLLARRLNAGTTYLADLKRQVTGAGNELEKVSETLESLLHRQEAAPQTDSARDPGR</sequence>
<dbReference type="InterPro" id="IPR014710">
    <property type="entry name" value="RmlC-like_jellyroll"/>
</dbReference>